<dbReference type="InterPro" id="IPR050364">
    <property type="entry name" value="Cytochrome_P450_fung"/>
</dbReference>
<keyword evidence="11 14" id="KW-0503">Monooxygenase</keyword>
<keyword evidence="5 13" id="KW-0349">Heme</keyword>
<keyword evidence="6" id="KW-0812">Transmembrane</keyword>
<comment type="caution">
    <text evidence="16">The sequence shown here is derived from an EMBL/GenBank/DDBJ whole genome shotgun (WGS) entry which is preliminary data.</text>
</comment>
<evidence type="ECO:0000256" key="14">
    <source>
        <dbReference type="RuleBase" id="RU000461"/>
    </source>
</evidence>
<dbReference type="CDD" id="cd11065">
    <property type="entry name" value="CYP64-like"/>
    <property type="match status" value="1"/>
</dbReference>
<dbReference type="InterPro" id="IPR001128">
    <property type="entry name" value="Cyt_P450"/>
</dbReference>
<evidence type="ECO:0000256" key="9">
    <source>
        <dbReference type="ARBA" id="ARBA00023002"/>
    </source>
</evidence>
<gene>
    <name evidence="16" type="ORF">IEO21_03480</name>
</gene>
<reference evidence="16" key="1">
    <citation type="submission" date="2020-11" db="EMBL/GenBank/DDBJ databases">
        <authorList>
            <person name="Koelle M."/>
            <person name="Horta M.A.C."/>
            <person name="Nowrousian M."/>
            <person name="Ohm R.A."/>
            <person name="Benz P."/>
            <person name="Pilgard A."/>
        </authorList>
    </citation>
    <scope>NUCLEOTIDE SEQUENCE</scope>
    <source>
        <strain evidence="16">FPRL280</strain>
    </source>
</reference>
<dbReference type="GO" id="GO:0004497">
    <property type="term" value="F:monooxygenase activity"/>
    <property type="evidence" value="ECO:0007669"/>
    <property type="project" value="UniProtKB-KW"/>
</dbReference>
<accession>A0A8H7P5S7</accession>
<keyword evidence="15" id="KW-0732">Signal</keyword>
<evidence type="ECO:0000256" key="1">
    <source>
        <dbReference type="ARBA" id="ARBA00001971"/>
    </source>
</evidence>
<comment type="subcellular location">
    <subcellularLocation>
        <location evidence="2">Membrane</location>
    </subcellularLocation>
</comment>
<keyword evidence="12" id="KW-0472">Membrane</keyword>
<dbReference type="AlphaFoldDB" id="A0A8H7P5S7"/>
<evidence type="ECO:0008006" key="18">
    <source>
        <dbReference type="Google" id="ProtNLM"/>
    </source>
</evidence>
<evidence type="ECO:0000256" key="4">
    <source>
        <dbReference type="ARBA" id="ARBA00010617"/>
    </source>
</evidence>
<sequence>MTIALSTPLLLALTSLLAVCGLLRSRSKSKGTSPLPPGPRAIPLLGNILQLPLEHQHKTFAKWGQKFGDFIFAKFFTTPVLILNSLAVAQDLLENRSSLYSDRPYFALLIDIVGWYPATPFLTYGDQWRRHRRWIHIWYSEKASLLKLRPILRKETLTLLLQLIETPQDLSQHIRRYAAALVTSSVYGRTITSWDDEYFQMTERAIHATTEAGSPAATLVDFVPFLKYLPSWFPGSAPIDKARSVRGIVRNMIDSPYENVKSAMCQGSVKPSLVASLLDANAHHISREDEEDIKGVAASIYSAGVDTTAVVLNTFILAMVLHPQVYKKAQEEIDRIVGRSCLPSLEHRHLLRYLDCMIQEVYRWNPPVPLGVPHRLTQEDSYRGYRVPTGTMIIPNIWRMGHQEEVYSDPKAFDPSRFESLDAQSGASKDPRQFVFGFGRRICPGRHFADEAVWLAIAHIVATVDIAKGRDASGKLITPAARFCSGFTSPPLDFICSITPRSTAAVKLVADELGSMDNEEPGNSDS</sequence>
<dbReference type="InterPro" id="IPR017972">
    <property type="entry name" value="Cyt_P450_CS"/>
</dbReference>
<evidence type="ECO:0000256" key="12">
    <source>
        <dbReference type="ARBA" id="ARBA00023136"/>
    </source>
</evidence>
<evidence type="ECO:0000256" key="15">
    <source>
        <dbReference type="SAM" id="SignalP"/>
    </source>
</evidence>
<evidence type="ECO:0000313" key="16">
    <source>
        <dbReference type="EMBL" id="KAF9817426.1"/>
    </source>
</evidence>
<organism evidence="16 17">
    <name type="scientific">Rhodonia placenta</name>
    <dbReference type="NCBI Taxonomy" id="104341"/>
    <lineage>
        <taxon>Eukaryota</taxon>
        <taxon>Fungi</taxon>
        <taxon>Dikarya</taxon>
        <taxon>Basidiomycota</taxon>
        <taxon>Agaricomycotina</taxon>
        <taxon>Agaricomycetes</taxon>
        <taxon>Polyporales</taxon>
        <taxon>Adustoporiaceae</taxon>
        <taxon>Rhodonia</taxon>
    </lineage>
</organism>
<evidence type="ECO:0000256" key="5">
    <source>
        <dbReference type="ARBA" id="ARBA00022617"/>
    </source>
</evidence>
<dbReference type="SUPFAM" id="SSF48264">
    <property type="entry name" value="Cytochrome P450"/>
    <property type="match status" value="1"/>
</dbReference>
<evidence type="ECO:0000256" key="6">
    <source>
        <dbReference type="ARBA" id="ARBA00022692"/>
    </source>
</evidence>
<dbReference type="Gene3D" id="1.10.630.10">
    <property type="entry name" value="Cytochrome P450"/>
    <property type="match status" value="1"/>
</dbReference>
<dbReference type="PANTHER" id="PTHR46300:SF5">
    <property type="entry name" value="CYTOCHROME P450"/>
    <property type="match status" value="1"/>
</dbReference>
<dbReference type="Pfam" id="PF00067">
    <property type="entry name" value="p450"/>
    <property type="match status" value="1"/>
</dbReference>
<evidence type="ECO:0000313" key="17">
    <source>
        <dbReference type="Proteomes" id="UP000639403"/>
    </source>
</evidence>
<keyword evidence="7 13" id="KW-0479">Metal-binding</keyword>
<evidence type="ECO:0000256" key="2">
    <source>
        <dbReference type="ARBA" id="ARBA00004370"/>
    </source>
</evidence>
<feature type="binding site" description="axial binding residue" evidence="13">
    <location>
        <position position="443"/>
    </location>
    <ligand>
        <name>heme</name>
        <dbReference type="ChEBI" id="CHEBI:30413"/>
    </ligand>
    <ligandPart>
        <name>Fe</name>
        <dbReference type="ChEBI" id="CHEBI:18248"/>
    </ligandPart>
</feature>
<protein>
    <recommendedName>
        <fullName evidence="18">Cytochrome P450</fullName>
    </recommendedName>
</protein>
<evidence type="ECO:0000256" key="7">
    <source>
        <dbReference type="ARBA" id="ARBA00022723"/>
    </source>
</evidence>
<reference evidence="16" key="2">
    <citation type="journal article" name="Front. Microbiol.">
        <title>Degradative Capacity of Two Strains of Rhodonia placenta: From Phenotype to Genotype.</title>
        <authorList>
            <person name="Kolle M."/>
            <person name="Horta M.A.C."/>
            <person name="Nowrousian M."/>
            <person name="Ohm R.A."/>
            <person name="Benz J.P."/>
            <person name="Pilgard A."/>
        </authorList>
    </citation>
    <scope>NUCLEOTIDE SEQUENCE</scope>
    <source>
        <strain evidence="16">FPRL280</strain>
    </source>
</reference>
<keyword evidence="8" id="KW-1133">Transmembrane helix</keyword>
<name>A0A8H7P5S7_9APHY</name>
<dbReference type="GO" id="GO:0005506">
    <property type="term" value="F:iron ion binding"/>
    <property type="evidence" value="ECO:0007669"/>
    <property type="project" value="InterPro"/>
</dbReference>
<keyword evidence="10 13" id="KW-0408">Iron</keyword>
<comment type="similarity">
    <text evidence="4 14">Belongs to the cytochrome P450 family.</text>
</comment>
<dbReference type="PRINTS" id="PR00463">
    <property type="entry name" value="EP450I"/>
</dbReference>
<dbReference type="InterPro" id="IPR036396">
    <property type="entry name" value="Cyt_P450_sf"/>
</dbReference>
<comment type="pathway">
    <text evidence="3">Secondary metabolite biosynthesis.</text>
</comment>
<comment type="cofactor">
    <cofactor evidence="1 13">
        <name>heme</name>
        <dbReference type="ChEBI" id="CHEBI:30413"/>
    </cofactor>
</comment>
<dbReference type="Proteomes" id="UP000639403">
    <property type="component" value="Unassembled WGS sequence"/>
</dbReference>
<dbReference type="PANTHER" id="PTHR46300">
    <property type="entry name" value="P450, PUTATIVE (EUROFUNG)-RELATED-RELATED"/>
    <property type="match status" value="1"/>
</dbReference>
<proteinExistence type="inferred from homology"/>
<feature type="chain" id="PRO_5034287056" description="Cytochrome P450" evidence="15">
    <location>
        <begin position="26"/>
        <end position="526"/>
    </location>
</feature>
<feature type="signal peptide" evidence="15">
    <location>
        <begin position="1"/>
        <end position="25"/>
    </location>
</feature>
<keyword evidence="9 14" id="KW-0560">Oxidoreductase</keyword>
<dbReference type="GO" id="GO:0020037">
    <property type="term" value="F:heme binding"/>
    <property type="evidence" value="ECO:0007669"/>
    <property type="project" value="InterPro"/>
</dbReference>
<evidence type="ECO:0000256" key="8">
    <source>
        <dbReference type="ARBA" id="ARBA00022989"/>
    </source>
</evidence>
<dbReference type="GO" id="GO:0016705">
    <property type="term" value="F:oxidoreductase activity, acting on paired donors, with incorporation or reduction of molecular oxygen"/>
    <property type="evidence" value="ECO:0007669"/>
    <property type="project" value="InterPro"/>
</dbReference>
<evidence type="ECO:0000256" key="10">
    <source>
        <dbReference type="ARBA" id="ARBA00023004"/>
    </source>
</evidence>
<dbReference type="PROSITE" id="PS00086">
    <property type="entry name" value="CYTOCHROME_P450"/>
    <property type="match status" value="1"/>
</dbReference>
<dbReference type="InterPro" id="IPR002401">
    <property type="entry name" value="Cyt_P450_E_grp-I"/>
</dbReference>
<evidence type="ECO:0000256" key="13">
    <source>
        <dbReference type="PIRSR" id="PIRSR602401-1"/>
    </source>
</evidence>
<dbReference type="GO" id="GO:0016020">
    <property type="term" value="C:membrane"/>
    <property type="evidence" value="ECO:0007669"/>
    <property type="project" value="UniProtKB-SubCell"/>
</dbReference>
<evidence type="ECO:0000256" key="3">
    <source>
        <dbReference type="ARBA" id="ARBA00005179"/>
    </source>
</evidence>
<evidence type="ECO:0000256" key="11">
    <source>
        <dbReference type="ARBA" id="ARBA00023033"/>
    </source>
</evidence>
<dbReference type="EMBL" id="JADOXO010000043">
    <property type="protein sequence ID" value="KAF9817426.1"/>
    <property type="molecule type" value="Genomic_DNA"/>
</dbReference>